<reference evidence="9" key="1">
    <citation type="submission" date="2021-02" db="EMBL/GenBank/DDBJ databases">
        <authorList>
            <person name="Nowell W R."/>
        </authorList>
    </citation>
    <scope>NUCLEOTIDE SEQUENCE</scope>
</reference>
<dbReference type="SUPFAM" id="SSF46689">
    <property type="entry name" value="Homeodomain-like"/>
    <property type="match status" value="1"/>
</dbReference>
<dbReference type="PANTHER" id="PTHR10865">
    <property type="entry name" value="METASTASIS-ASSOCIATED PROTEIN AND MESODERM INDUCTION EARLY RESPONSE PROTEIN"/>
    <property type="match status" value="1"/>
</dbReference>
<feature type="compositionally biased region" description="Low complexity" evidence="6">
    <location>
        <begin position="383"/>
        <end position="396"/>
    </location>
</feature>
<dbReference type="InterPro" id="IPR000949">
    <property type="entry name" value="ELM2_dom"/>
</dbReference>
<evidence type="ECO:0008006" key="11">
    <source>
        <dbReference type="Google" id="ProtNLM"/>
    </source>
</evidence>
<evidence type="ECO:0000259" key="8">
    <source>
        <dbReference type="PROSITE" id="PS51293"/>
    </source>
</evidence>
<evidence type="ECO:0000256" key="2">
    <source>
        <dbReference type="ARBA" id="ARBA00022771"/>
    </source>
</evidence>
<dbReference type="InterPro" id="IPR001005">
    <property type="entry name" value="SANT/Myb"/>
</dbReference>
<dbReference type="Gene3D" id="1.10.10.60">
    <property type="entry name" value="Homeodomain-like"/>
    <property type="match status" value="1"/>
</dbReference>
<feature type="region of interest" description="Disordered" evidence="6">
    <location>
        <begin position="356"/>
        <end position="396"/>
    </location>
</feature>
<dbReference type="EMBL" id="CAJOAX010000390">
    <property type="protein sequence ID" value="CAF3580825.1"/>
    <property type="molecule type" value="Genomic_DNA"/>
</dbReference>
<dbReference type="Pfam" id="PF01448">
    <property type="entry name" value="ELM2"/>
    <property type="match status" value="1"/>
</dbReference>
<sequence length="396" mass="45892">MASNSTDPSTTDDDEYQVRYEDEADDDERTIEEEEQLGSDDEQNELDNLQADADMPLDELLKLYGQNSSLTHNRSHEEDDNESDSSSEDNNENNRRHQFHHFLQINGKLLPEHDDDDTDDSFEPEIVKLIHVGDEYQAQVELQAEFSSKNGHYDDREVPVDELLWSPSSMNNDDNNEKIDEYLKTIRNEYPFADDEVSLQTLLNCQMNTELALIKFRQLPMKTIYSYSEWSLDEIQHLEEGLREYGKNFLKISLYKCPNRSVRDIIHCYYQWKKTERYQLYIEEQQRLNAIISVTQADKNISFSDMIEKLIEEQEQQLCTAVSVINSTNSSSILSNDLKRNSPNSSISIVTIHQQETTTTTTTTTKRSFDQIENDMEPPSKKSSLNTNNSSTTTVV</sequence>
<dbReference type="InterPro" id="IPR009057">
    <property type="entry name" value="Homeodomain-like_sf"/>
</dbReference>
<evidence type="ECO:0000256" key="1">
    <source>
        <dbReference type="ARBA" id="ARBA00022723"/>
    </source>
</evidence>
<dbReference type="GO" id="GO:0042826">
    <property type="term" value="F:histone deacetylase binding"/>
    <property type="evidence" value="ECO:0007669"/>
    <property type="project" value="TreeGrafter"/>
</dbReference>
<dbReference type="GO" id="GO:0003714">
    <property type="term" value="F:transcription corepressor activity"/>
    <property type="evidence" value="ECO:0007669"/>
    <property type="project" value="TreeGrafter"/>
</dbReference>
<name>A0A818LS97_9BILA</name>
<keyword evidence="3" id="KW-0862">Zinc</keyword>
<evidence type="ECO:0000256" key="3">
    <source>
        <dbReference type="ARBA" id="ARBA00022833"/>
    </source>
</evidence>
<evidence type="ECO:0000259" key="7">
    <source>
        <dbReference type="PROSITE" id="PS51156"/>
    </source>
</evidence>
<keyword evidence="4" id="KW-0238">DNA-binding</keyword>
<dbReference type="PANTHER" id="PTHR10865:SF28">
    <property type="entry name" value="ELM2 DOMAIN-CONTAINING PROTEIN"/>
    <property type="match status" value="1"/>
</dbReference>
<dbReference type="GO" id="GO:0000122">
    <property type="term" value="P:negative regulation of transcription by RNA polymerase II"/>
    <property type="evidence" value="ECO:0007669"/>
    <property type="project" value="TreeGrafter"/>
</dbReference>
<feature type="compositionally biased region" description="Acidic residues" evidence="6">
    <location>
        <begin position="22"/>
        <end position="45"/>
    </location>
</feature>
<feature type="region of interest" description="Disordered" evidence="6">
    <location>
        <begin position="67"/>
        <end position="93"/>
    </location>
</feature>
<evidence type="ECO:0000313" key="10">
    <source>
        <dbReference type="Proteomes" id="UP000663823"/>
    </source>
</evidence>
<dbReference type="SMART" id="SM00717">
    <property type="entry name" value="SANT"/>
    <property type="match status" value="1"/>
</dbReference>
<feature type="domain" description="SANT" evidence="8">
    <location>
        <begin position="228"/>
        <end position="277"/>
    </location>
</feature>
<evidence type="ECO:0000313" key="9">
    <source>
        <dbReference type="EMBL" id="CAF3580825.1"/>
    </source>
</evidence>
<dbReference type="InterPro" id="IPR040138">
    <property type="entry name" value="MIER/MTA"/>
</dbReference>
<organism evidence="9 10">
    <name type="scientific">Rotaria sordida</name>
    <dbReference type="NCBI Taxonomy" id="392033"/>
    <lineage>
        <taxon>Eukaryota</taxon>
        <taxon>Metazoa</taxon>
        <taxon>Spiralia</taxon>
        <taxon>Gnathifera</taxon>
        <taxon>Rotifera</taxon>
        <taxon>Eurotatoria</taxon>
        <taxon>Bdelloidea</taxon>
        <taxon>Philodinida</taxon>
        <taxon>Philodinidae</taxon>
        <taxon>Rotaria</taxon>
    </lineage>
</organism>
<evidence type="ECO:0000256" key="5">
    <source>
        <dbReference type="ARBA" id="ARBA00023242"/>
    </source>
</evidence>
<accession>A0A818LS97</accession>
<dbReference type="GO" id="GO:0003677">
    <property type="term" value="F:DNA binding"/>
    <property type="evidence" value="ECO:0007669"/>
    <property type="project" value="UniProtKB-KW"/>
</dbReference>
<dbReference type="FunFam" id="1.10.10.60:FF:000012">
    <property type="entry name" value="Metastasis-associated 1 family, member 3"/>
    <property type="match status" value="1"/>
</dbReference>
<dbReference type="AlphaFoldDB" id="A0A818LS97"/>
<keyword evidence="2" id="KW-0863">Zinc-finger</keyword>
<feature type="domain" description="ELM2" evidence="7">
    <location>
        <begin position="128"/>
        <end position="220"/>
    </location>
</feature>
<dbReference type="GO" id="GO:0008270">
    <property type="term" value="F:zinc ion binding"/>
    <property type="evidence" value="ECO:0007669"/>
    <property type="project" value="UniProtKB-KW"/>
</dbReference>
<dbReference type="PROSITE" id="PS51156">
    <property type="entry name" value="ELM2"/>
    <property type="match status" value="1"/>
</dbReference>
<dbReference type="PROSITE" id="PS51293">
    <property type="entry name" value="SANT"/>
    <property type="match status" value="1"/>
</dbReference>
<dbReference type="InterPro" id="IPR017884">
    <property type="entry name" value="SANT_dom"/>
</dbReference>
<dbReference type="GO" id="GO:0005654">
    <property type="term" value="C:nucleoplasm"/>
    <property type="evidence" value="ECO:0007669"/>
    <property type="project" value="TreeGrafter"/>
</dbReference>
<feature type="region of interest" description="Disordered" evidence="6">
    <location>
        <begin position="1"/>
        <end position="54"/>
    </location>
</feature>
<dbReference type="Proteomes" id="UP000663823">
    <property type="component" value="Unassembled WGS sequence"/>
</dbReference>
<proteinExistence type="predicted"/>
<comment type="caution">
    <text evidence="9">The sequence shown here is derived from an EMBL/GenBank/DDBJ whole genome shotgun (WGS) entry which is preliminary data.</text>
</comment>
<keyword evidence="1" id="KW-0479">Metal-binding</keyword>
<keyword evidence="5" id="KW-0539">Nucleus</keyword>
<protein>
    <recommendedName>
        <fullName evidence="11">Mesoderm induction early response protein 1</fullName>
    </recommendedName>
</protein>
<gene>
    <name evidence="9" type="ORF">OTI717_LOCUS5798</name>
</gene>
<evidence type="ECO:0000256" key="4">
    <source>
        <dbReference type="ARBA" id="ARBA00023125"/>
    </source>
</evidence>
<feature type="compositionally biased region" description="Acidic residues" evidence="6">
    <location>
        <begin position="78"/>
        <end position="91"/>
    </location>
</feature>
<evidence type="ECO:0000256" key="6">
    <source>
        <dbReference type="SAM" id="MobiDB-lite"/>
    </source>
</evidence>
<dbReference type="SMART" id="SM01189">
    <property type="entry name" value="ELM2"/>
    <property type="match status" value="1"/>
</dbReference>